<dbReference type="Pfam" id="PF08003">
    <property type="entry name" value="Methyltransf_9"/>
    <property type="match status" value="1"/>
</dbReference>
<feature type="region of interest" description="Disordered" evidence="1">
    <location>
        <begin position="262"/>
        <end position="282"/>
    </location>
</feature>
<keyword evidence="2" id="KW-0808">Transferase</keyword>
<sequence>MQAPPNLAERQAELDALHWWHSFDFGGGLAAKGVKTPAVVTAEADAYFAPLSLAGRDVLDIGTWNGYMAFDAERRGAARVVATDHHVWSLDWTHGRRPFDLAHRLLGSRVEGRQIDVPLITPDSVGRFDVVLFLGVFYHLFDAPTLTRQIAGCARDLMIVETHHDALDVTRPAMIFYPADTLNQDATNWWGPNPHCMWWLLRECGFGRVFYRDHPHNGDPAGANFRQRGIYFAFRDDAAVARLATRTDDWHDLGEASARAAIFSQPGQPPASPPSPRRRWWR</sequence>
<comment type="caution">
    <text evidence="2">The sequence shown here is derived from an EMBL/GenBank/DDBJ whole genome shotgun (WGS) entry which is preliminary data.</text>
</comment>
<gene>
    <name evidence="2" type="ORF">KOF26_02355</name>
</gene>
<dbReference type="GO" id="GO:0008168">
    <property type="term" value="F:methyltransferase activity"/>
    <property type="evidence" value="ECO:0007669"/>
    <property type="project" value="UniProtKB-KW"/>
</dbReference>
<accession>A0ABS6BEF0</accession>
<reference evidence="2 3" key="1">
    <citation type="submission" date="2021-06" db="EMBL/GenBank/DDBJ databases">
        <title>Sphingomonas sp. XMGL2, whole genome shotgun sequencing project.</title>
        <authorList>
            <person name="Zhao G."/>
            <person name="Shen L."/>
        </authorList>
    </citation>
    <scope>NUCLEOTIDE SEQUENCE [LARGE SCALE GENOMIC DNA]</scope>
    <source>
        <strain evidence="2 3">XMGL2</strain>
    </source>
</reference>
<evidence type="ECO:0000313" key="2">
    <source>
        <dbReference type="EMBL" id="MBU3076695.1"/>
    </source>
</evidence>
<dbReference type="InterPro" id="IPR027555">
    <property type="entry name" value="Mo5U34_MeTrfas-like"/>
</dbReference>
<dbReference type="RefSeq" id="WP_216319306.1">
    <property type="nucleotide sequence ID" value="NZ_JAHKRT010000001.1"/>
</dbReference>
<protein>
    <submittedName>
        <fullName evidence="2">Class I SAM-dependent methyltransferase</fullName>
    </submittedName>
</protein>
<dbReference type="Proteomes" id="UP000776276">
    <property type="component" value="Unassembled WGS sequence"/>
</dbReference>
<keyword evidence="2" id="KW-0489">Methyltransferase</keyword>
<organism evidence="2 3">
    <name type="scientific">Sphingomonas quercus</name>
    <dbReference type="NCBI Taxonomy" id="2842451"/>
    <lineage>
        <taxon>Bacteria</taxon>
        <taxon>Pseudomonadati</taxon>
        <taxon>Pseudomonadota</taxon>
        <taxon>Alphaproteobacteria</taxon>
        <taxon>Sphingomonadales</taxon>
        <taxon>Sphingomonadaceae</taxon>
        <taxon>Sphingomonas</taxon>
    </lineage>
</organism>
<dbReference type="CDD" id="cd02440">
    <property type="entry name" value="AdoMet_MTases"/>
    <property type="match status" value="1"/>
</dbReference>
<dbReference type="GO" id="GO:0032259">
    <property type="term" value="P:methylation"/>
    <property type="evidence" value="ECO:0007669"/>
    <property type="project" value="UniProtKB-KW"/>
</dbReference>
<evidence type="ECO:0000313" key="3">
    <source>
        <dbReference type="Proteomes" id="UP000776276"/>
    </source>
</evidence>
<name>A0ABS6BEF0_9SPHN</name>
<dbReference type="EMBL" id="JAHKRT010000001">
    <property type="protein sequence ID" value="MBU3076695.1"/>
    <property type="molecule type" value="Genomic_DNA"/>
</dbReference>
<evidence type="ECO:0000256" key="1">
    <source>
        <dbReference type="SAM" id="MobiDB-lite"/>
    </source>
</evidence>
<keyword evidence="3" id="KW-1185">Reference proteome</keyword>
<proteinExistence type="predicted"/>